<evidence type="ECO:0000256" key="3">
    <source>
        <dbReference type="ARBA" id="ARBA00022553"/>
    </source>
</evidence>
<dbReference type="Gene3D" id="3.30.565.10">
    <property type="entry name" value="Histidine kinase-like ATPase, C-terminal domain"/>
    <property type="match status" value="1"/>
</dbReference>
<dbReference type="InterPro" id="IPR011102">
    <property type="entry name" value="Sig_transdc_His_kinase_HWE"/>
</dbReference>
<dbReference type="AlphaFoldDB" id="A0A2U2CCS7"/>
<dbReference type="InterPro" id="IPR003018">
    <property type="entry name" value="GAF"/>
</dbReference>
<comment type="catalytic activity">
    <reaction evidence="1">
        <text>ATP + protein L-histidine = ADP + protein N-phospho-L-histidine.</text>
        <dbReference type="EC" id="2.7.13.3"/>
    </reaction>
</comment>
<dbReference type="PANTHER" id="PTHR43102">
    <property type="entry name" value="SLR1143 PROTEIN"/>
    <property type="match status" value="1"/>
</dbReference>
<evidence type="ECO:0000256" key="7">
    <source>
        <dbReference type="ARBA" id="ARBA00022840"/>
    </source>
</evidence>
<evidence type="ECO:0000313" key="11">
    <source>
        <dbReference type="Proteomes" id="UP000244940"/>
    </source>
</evidence>
<dbReference type="OrthoDB" id="9816309at2"/>
<dbReference type="EMBL" id="QEYD01000004">
    <property type="protein sequence ID" value="PWE29604.1"/>
    <property type="molecule type" value="Genomic_DNA"/>
</dbReference>
<feature type="domain" description="GAF" evidence="8">
    <location>
        <begin position="53"/>
        <end position="196"/>
    </location>
</feature>
<dbReference type="Pfam" id="PF01590">
    <property type="entry name" value="GAF"/>
    <property type="match status" value="1"/>
</dbReference>
<keyword evidence="6 10" id="KW-0418">Kinase</keyword>
<proteinExistence type="predicted"/>
<keyword evidence="7" id="KW-0067">ATP-binding</keyword>
<feature type="domain" description="Signal transduction histidine kinase HWE region" evidence="9">
    <location>
        <begin position="201"/>
        <end position="284"/>
    </location>
</feature>
<dbReference type="Pfam" id="PF07536">
    <property type="entry name" value="HWE_HK"/>
    <property type="match status" value="1"/>
</dbReference>
<dbReference type="InterPro" id="IPR029016">
    <property type="entry name" value="GAF-like_dom_sf"/>
</dbReference>
<keyword evidence="5" id="KW-0547">Nucleotide-binding</keyword>
<comment type="caution">
    <text evidence="10">The sequence shown here is derived from an EMBL/GenBank/DDBJ whole genome shotgun (WGS) entry which is preliminary data.</text>
</comment>
<keyword evidence="11" id="KW-1185">Reference proteome</keyword>
<evidence type="ECO:0000256" key="5">
    <source>
        <dbReference type="ARBA" id="ARBA00022741"/>
    </source>
</evidence>
<dbReference type="SUPFAM" id="SSF55781">
    <property type="entry name" value="GAF domain-like"/>
    <property type="match status" value="1"/>
</dbReference>
<evidence type="ECO:0000259" key="8">
    <source>
        <dbReference type="SMART" id="SM00065"/>
    </source>
</evidence>
<sequence length="397" mass="43020">MPRLLETPPMTTPDLPAPSLQRFPDTVGRDHASALNDPDRLSALASTGLMDSLPEDVFDRASRLASRLLGVPISLLSLVDARRQFFKSATGLDQSLTQTPLSHSFCQYVISQDSALAVDDAREHPLLHSNGAVGDLNVIAYLGVPVHAPDGSVLGSFCAIDTRPHHWTDQQLTDLRDLAAIVETEIALRHSLDERQLLIDELNHRVKNLFSVVTGIVRMSQSQGESPTDLHQRLLSLSRAHDLIAPAIHADRPAEQGTELATLLHTLLMPHASGPERISLAGPEQALGPKASTALTLALHELTTNAAKYGALSYRAPQGLLQVSWHADGDDLIVDWIERNLPDLSADADTSVPRAHGFGSKLLAMTVSAQLAGRIETTRDATSLRHRLTLPLDTLAR</sequence>
<dbReference type="GO" id="GO:0005524">
    <property type="term" value="F:ATP binding"/>
    <property type="evidence" value="ECO:0007669"/>
    <property type="project" value="UniProtKB-KW"/>
</dbReference>
<gene>
    <name evidence="10" type="ORF">C4N9_07605</name>
</gene>
<dbReference type="Gene3D" id="3.30.450.40">
    <property type="match status" value="1"/>
</dbReference>
<name>A0A2U2CCS7_9RHOB</name>
<evidence type="ECO:0000256" key="1">
    <source>
        <dbReference type="ARBA" id="ARBA00000085"/>
    </source>
</evidence>
<dbReference type="EC" id="2.7.13.3" evidence="2"/>
<evidence type="ECO:0000256" key="4">
    <source>
        <dbReference type="ARBA" id="ARBA00022679"/>
    </source>
</evidence>
<keyword evidence="3" id="KW-0597">Phosphoprotein</keyword>
<evidence type="ECO:0000259" key="9">
    <source>
        <dbReference type="SMART" id="SM00911"/>
    </source>
</evidence>
<dbReference type="Proteomes" id="UP000244940">
    <property type="component" value="Unassembled WGS sequence"/>
</dbReference>
<dbReference type="InterPro" id="IPR036890">
    <property type="entry name" value="HATPase_C_sf"/>
</dbReference>
<protein>
    <recommendedName>
        <fullName evidence="2">histidine kinase</fullName>
        <ecNumber evidence="2">2.7.13.3</ecNumber>
    </recommendedName>
</protein>
<evidence type="ECO:0000256" key="2">
    <source>
        <dbReference type="ARBA" id="ARBA00012438"/>
    </source>
</evidence>
<keyword evidence="4" id="KW-0808">Transferase</keyword>
<evidence type="ECO:0000313" key="10">
    <source>
        <dbReference type="EMBL" id="PWE29604.1"/>
    </source>
</evidence>
<organism evidence="10 11">
    <name type="scientific">Pararhodobacter marinus</name>
    <dbReference type="NCBI Taxonomy" id="2184063"/>
    <lineage>
        <taxon>Bacteria</taxon>
        <taxon>Pseudomonadati</taxon>
        <taxon>Pseudomonadota</taxon>
        <taxon>Alphaproteobacteria</taxon>
        <taxon>Rhodobacterales</taxon>
        <taxon>Paracoccaceae</taxon>
        <taxon>Pararhodobacter</taxon>
    </lineage>
</organism>
<dbReference type="SMART" id="SM00065">
    <property type="entry name" value="GAF"/>
    <property type="match status" value="1"/>
</dbReference>
<evidence type="ECO:0000256" key="6">
    <source>
        <dbReference type="ARBA" id="ARBA00022777"/>
    </source>
</evidence>
<accession>A0A2U2CCS7</accession>
<reference evidence="10 11" key="1">
    <citation type="submission" date="2018-05" db="EMBL/GenBank/DDBJ databases">
        <title>Pararhodobacter marina sp. nov., isolated from deep-sea water of the Indian Ocean.</title>
        <authorList>
            <person name="Lai Q.Sr."/>
            <person name="Liu X."/>
            <person name="Shao Z."/>
        </authorList>
    </citation>
    <scope>NUCLEOTIDE SEQUENCE [LARGE SCALE GENOMIC DNA]</scope>
    <source>
        <strain evidence="10 11">CIC4N-9</strain>
    </source>
</reference>
<dbReference type="PANTHER" id="PTHR43102:SF2">
    <property type="entry name" value="GAF DOMAIN-CONTAINING PROTEIN"/>
    <property type="match status" value="1"/>
</dbReference>
<dbReference type="GO" id="GO:0004673">
    <property type="term" value="F:protein histidine kinase activity"/>
    <property type="evidence" value="ECO:0007669"/>
    <property type="project" value="UniProtKB-EC"/>
</dbReference>
<dbReference type="SMART" id="SM00911">
    <property type="entry name" value="HWE_HK"/>
    <property type="match status" value="1"/>
</dbReference>